<keyword evidence="1" id="KW-0812">Transmembrane</keyword>
<keyword evidence="1" id="KW-1133">Transmembrane helix</keyword>
<dbReference type="EMBL" id="SJKD01000017">
    <property type="protein sequence ID" value="TCC35280.1"/>
    <property type="molecule type" value="Genomic_DNA"/>
</dbReference>
<evidence type="ECO:0000313" key="2">
    <source>
        <dbReference type="EMBL" id="TCC35280.1"/>
    </source>
</evidence>
<dbReference type="AlphaFoldDB" id="A0A4R0IRK1"/>
<feature type="transmembrane region" description="Helical" evidence="1">
    <location>
        <begin position="38"/>
        <end position="59"/>
    </location>
</feature>
<feature type="transmembrane region" description="Helical" evidence="1">
    <location>
        <begin position="6"/>
        <end position="31"/>
    </location>
</feature>
<keyword evidence="3" id="KW-1185">Reference proteome</keyword>
<evidence type="ECO:0000313" key="3">
    <source>
        <dbReference type="Proteomes" id="UP000293342"/>
    </source>
</evidence>
<evidence type="ECO:0000256" key="1">
    <source>
        <dbReference type="SAM" id="Phobius"/>
    </source>
</evidence>
<reference evidence="2 3" key="1">
    <citation type="submission" date="2019-02" db="EMBL/GenBank/DDBJ databases">
        <title>Kribbella capetownensis sp. nov. and Kribbella speibonae sp. nov., isolated from soil.</title>
        <authorList>
            <person name="Curtis S.M."/>
            <person name="Norton I."/>
            <person name="Everest G.J."/>
            <person name="Meyers P.R."/>
        </authorList>
    </citation>
    <scope>NUCLEOTIDE SEQUENCE [LARGE SCALE GENOMIC DNA]</scope>
    <source>
        <strain evidence="2 3">YM53</strain>
    </source>
</reference>
<dbReference type="OrthoDB" id="4462109at2"/>
<dbReference type="Proteomes" id="UP000293342">
    <property type="component" value="Unassembled WGS sequence"/>
</dbReference>
<protein>
    <recommendedName>
        <fullName evidence="4">Sap-like sulfolipid-1-addressing protein</fullName>
    </recommendedName>
</protein>
<name>A0A4R0IRK1_9ACTN</name>
<dbReference type="Pfam" id="PF11139">
    <property type="entry name" value="SfLAP"/>
    <property type="match status" value="1"/>
</dbReference>
<comment type="caution">
    <text evidence="2">The sequence shown here is derived from an EMBL/GenBank/DDBJ whole genome shotgun (WGS) entry which is preliminary data.</text>
</comment>
<feature type="transmembrane region" description="Helical" evidence="1">
    <location>
        <begin position="157"/>
        <end position="178"/>
    </location>
</feature>
<gene>
    <name evidence="2" type="ORF">E0H75_41600</name>
</gene>
<keyword evidence="1" id="KW-0472">Membrane</keyword>
<accession>A0A4R0IRK1</accession>
<proteinExistence type="predicted"/>
<sequence length="219" mass="22283">MGQALLQLIPLALAAALSSVPITATIFILLAESRSRSGLGFLVGTVLGTFATVALATVASQALPGRPREHEALVGKLEVVIGIALVLLGVVALARRSRAGSGRGPGWLDNIGTFGILPVFGIGLALNLRPKAILLAAAAALAIVGVDLMFGDNLGLVVFYTAIATCTVSVPIVATILFPRRMEPRLLAAKGWIAAHSSTVGATMMILIGGFVIGIGVSG</sequence>
<feature type="transmembrane region" description="Helical" evidence="1">
    <location>
        <begin position="198"/>
        <end position="217"/>
    </location>
</feature>
<feature type="transmembrane region" description="Helical" evidence="1">
    <location>
        <begin position="79"/>
        <end position="95"/>
    </location>
</feature>
<feature type="transmembrane region" description="Helical" evidence="1">
    <location>
        <begin position="132"/>
        <end position="150"/>
    </location>
</feature>
<dbReference type="RefSeq" id="WP_131519250.1">
    <property type="nucleotide sequence ID" value="NZ_SJKD01000017.1"/>
</dbReference>
<feature type="transmembrane region" description="Helical" evidence="1">
    <location>
        <begin position="107"/>
        <end position="126"/>
    </location>
</feature>
<organism evidence="2 3">
    <name type="scientific">Kribbella capetownensis</name>
    <dbReference type="NCBI Taxonomy" id="1572659"/>
    <lineage>
        <taxon>Bacteria</taxon>
        <taxon>Bacillati</taxon>
        <taxon>Actinomycetota</taxon>
        <taxon>Actinomycetes</taxon>
        <taxon>Propionibacteriales</taxon>
        <taxon>Kribbellaceae</taxon>
        <taxon>Kribbella</taxon>
    </lineage>
</organism>
<evidence type="ECO:0008006" key="4">
    <source>
        <dbReference type="Google" id="ProtNLM"/>
    </source>
</evidence>
<dbReference type="InterPro" id="IPR021315">
    <property type="entry name" value="Gap/Sap"/>
</dbReference>